<dbReference type="HOGENOM" id="CLU_1828483_0_0_1"/>
<dbReference type="Gramene" id="ORUFI04G15950.1">
    <property type="protein sequence ID" value="ORUFI04G15950.1"/>
    <property type="gene ID" value="ORUFI04G15950"/>
</dbReference>
<evidence type="ECO:0000313" key="2">
    <source>
        <dbReference type="Proteomes" id="UP000008022"/>
    </source>
</evidence>
<dbReference type="Proteomes" id="UP000008022">
    <property type="component" value="Unassembled WGS sequence"/>
</dbReference>
<reference evidence="2" key="1">
    <citation type="submission" date="2013-06" db="EMBL/GenBank/DDBJ databases">
        <authorList>
            <person name="Zhao Q."/>
        </authorList>
    </citation>
    <scope>NUCLEOTIDE SEQUENCE</scope>
    <source>
        <strain evidence="2">cv. W1943</strain>
    </source>
</reference>
<dbReference type="EnsemblPlants" id="ORUFI04G15950.1">
    <property type="protein sequence ID" value="ORUFI04G15950.1"/>
    <property type="gene ID" value="ORUFI04G15950"/>
</dbReference>
<dbReference type="AlphaFoldDB" id="A0A0E0PA00"/>
<keyword evidence="2" id="KW-1185">Reference proteome</keyword>
<protein>
    <submittedName>
        <fullName evidence="1">Uncharacterized protein</fullName>
    </submittedName>
</protein>
<reference evidence="1" key="2">
    <citation type="submission" date="2015-06" db="UniProtKB">
        <authorList>
            <consortium name="EnsemblPlants"/>
        </authorList>
    </citation>
    <scope>IDENTIFICATION</scope>
</reference>
<organism evidence="1 2">
    <name type="scientific">Oryza rufipogon</name>
    <name type="common">Brownbeard rice</name>
    <name type="synonym">Asian wild rice</name>
    <dbReference type="NCBI Taxonomy" id="4529"/>
    <lineage>
        <taxon>Eukaryota</taxon>
        <taxon>Viridiplantae</taxon>
        <taxon>Streptophyta</taxon>
        <taxon>Embryophyta</taxon>
        <taxon>Tracheophyta</taxon>
        <taxon>Spermatophyta</taxon>
        <taxon>Magnoliopsida</taxon>
        <taxon>Liliopsida</taxon>
        <taxon>Poales</taxon>
        <taxon>Poaceae</taxon>
        <taxon>BOP clade</taxon>
        <taxon>Oryzoideae</taxon>
        <taxon>Oryzeae</taxon>
        <taxon>Oryzinae</taxon>
        <taxon>Oryza</taxon>
    </lineage>
</organism>
<accession>A0A0E0PA00</accession>
<evidence type="ECO:0000313" key="1">
    <source>
        <dbReference type="EnsemblPlants" id="ORUFI04G15950.1"/>
    </source>
</evidence>
<sequence>MDLYDDNILYVMAKMKGTDPSSWVLSVNTENKKLEKVSPFSQKILFFHRIYLQCDLFKHLGKAPDSSNSDSGTYVVSEHLRLMGDLTLQLLAPIDVTESKIRVAHGALYNLKGTLPSDVLDKNFVKRTSFSGPEQKKDAAV</sequence>
<name>A0A0E0PA00_ORYRU</name>
<proteinExistence type="predicted"/>